<evidence type="ECO:0000259" key="10">
    <source>
        <dbReference type="Pfam" id="PF04652"/>
    </source>
</evidence>
<dbReference type="EMBL" id="VIBQ01000072">
    <property type="protein sequence ID" value="KAB8606235.1"/>
    <property type="molecule type" value="Genomic_DNA"/>
</dbReference>
<evidence type="ECO:0000256" key="6">
    <source>
        <dbReference type="ARBA" id="ARBA00022753"/>
    </source>
</evidence>
<keyword evidence="13" id="KW-1185">Reference proteome</keyword>
<evidence type="ECO:0000256" key="1">
    <source>
        <dbReference type="ARBA" id="ARBA00004481"/>
    </source>
</evidence>
<dbReference type="Pfam" id="PF04652">
    <property type="entry name" value="Vta1"/>
    <property type="match status" value="1"/>
</dbReference>
<dbReference type="PANTHER" id="PTHR46009:SF1">
    <property type="entry name" value="VACUOLAR PROTEIN SORTING-ASSOCIATED PROTEIN VTA1 HOMOLOG"/>
    <property type="match status" value="1"/>
</dbReference>
<evidence type="ECO:0000256" key="7">
    <source>
        <dbReference type="ARBA" id="ARBA00022927"/>
    </source>
</evidence>
<accession>A0A5N6L294</accession>
<dbReference type="InterPro" id="IPR041212">
    <property type="entry name" value="Vta1_C"/>
</dbReference>
<evidence type="ECO:0000256" key="3">
    <source>
        <dbReference type="ARBA" id="ARBA00007895"/>
    </source>
</evidence>
<evidence type="ECO:0000313" key="13">
    <source>
        <dbReference type="Proteomes" id="UP000327013"/>
    </source>
</evidence>
<evidence type="ECO:0000256" key="8">
    <source>
        <dbReference type="ARBA" id="ARBA00023136"/>
    </source>
</evidence>
<keyword evidence="7" id="KW-0653">Protein transport</keyword>
<dbReference type="GO" id="GO:0010008">
    <property type="term" value="C:endosome membrane"/>
    <property type="evidence" value="ECO:0007669"/>
    <property type="project" value="UniProtKB-SubCell"/>
</dbReference>
<keyword evidence="6" id="KW-0967">Endosome</keyword>
<dbReference type="InterPro" id="IPR044538">
    <property type="entry name" value="Vta1-like"/>
</dbReference>
<protein>
    <recommendedName>
        <fullName evidence="14">Vta1 C-terminal domain-containing protein</fullName>
    </recommendedName>
</protein>
<feature type="region of interest" description="Disordered" evidence="9">
    <location>
        <begin position="1"/>
        <end position="23"/>
    </location>
</feature>
<dbReference type="Gene3D" id="1.25.40.270">
    <property type="entry name" value="Vacuolar protein sorting-associated protein vta1"/>
    <property type="match status" value="1"/>
</dbReference>
<feature type="compositionally biased region" description="Low complexity" evidence="9">
    <location>
        <begin position="250"/>
        <end position="269"/>
    </location>
</feature>
<evidence type="ECO:0008006" key="14">
    <source>
        <dbReference type="Google" id="ProtNLM"/>
    </source>
</evidence>
<organism evidence="12 13">
    <name type="scientific">Carpinus fangiana</name>
    <dbReference type="NCBI Taxonomy" id="176857"/>
    <lineage>
        <taxon>Eukaryota</taxon>
        <taxon>Viridiplantae</taxon>
        <taxon>Streptophyta</taxon>
        <taxon>Embryophyta</taxon>
        <taxon>Tracheophyta</taxon>
        <taxon>Spermatophyta</taxon>
        <taxon>Magnoliopsida</taxon>
        <taxon>eudicotyledons</taxon>
        <taxon>Gunneridae</taxon>
        <taxon>Pentapetalae</taxon>
        <taxon>rosids</taxon>
        <taxon>fabids</taxon>
        <taxon>Fagales</taxon>
        <taxon>Betulaceae</taxon>
        <taxon>Carpinus</taxon>
    </lineage>
</organism>
<dbReference type="GO" id="GO:0005771">
    <property type="term" value="C:multivesicular body"/>
    <property type="evidence" value="ECO:0007669"/>
    <property type="project" value="TreeGrafter"/>
</dbReference>
<reference evidence="12 13" key="1">
    <citation type="submission" date="2019-06" db="EMBL/GenBank/DDBJ databases">
        <title>A chromosomal-level reference genome of Carpinus fangiana (Coryloideae, Betulaceae).</title>
        <authorList>
            <person name="Yang X."/>
            <person name="Wang Z."/>
            <person name="Zhang L."/>
            <person name="Hao G."/>
            <person name="Liu J."/>
            <person name="Yang Y."/>
        </authorList>
    </citation>
    <scope>NUCLEOTIDE SEQUENCE [LARGE SCALE GENOMIC DNA]</scope>
    <source>
        <strain evidence="12">Cfa_2016G</strain>
        <tissue evidence="12">Leaf</tissue>
    </source>
</reference>
<evidence type="ECO:0000259" key="11">
    <source>
        <dbReference type="Pfam" id="PF18097"/>
    </source>
</evidence>
<dbReference type="PRINTS" id="PR01217">
    <property type="entry name" value="PRICHEXTENSN"/>
</dbReference>
<feature type="domain" description="Vta1/callose synthase N-terminal" evidence="10">
    <location>
        <begin position="19"/>
        <end position="125"/>
    </location>
</feature>
<dbReference type="GO" id="GO:0015031">
    <property type="term" value="P:protein transport"/>
    <property type="evidence" value="ECO:0007669"/>
    <property type="project" value="UniProtKB-KW"/>
</dbReference>
<dbReference type="AlphaFoldDB" id="A0A5N6L294"/>
<feature type="region of interest" description="Disordered" evidence="9">
    <location>
        <begin position="167"/>
        <end position="269"/>
    </location>
</feature>
<gene>
    <name evidence="12" type="ORF">FH972_025865</name>
</gene>
<dbReference type="Pfam" id="PF18097">
    <property type="entry name" value="Vta1_C"/>
    <property type="match status" value="1"/>
</dbReference>
<keyword evidence="5" id="KW-0963">Cytoplasm</keyword>
<evidence type="ECO:0000256" key="9">
    <source>
        <dbReference type="SAM" id="MobiDB-lite"/>
    </source>
</evidence>
<sequence>MPLPDAQPSSSKSSPPSATGDESCTIYTTELMDKLEEMKVQHPNDDTITDDMAAQAYVEQFAVETFRRAETTMDANKVSNQTADTFMASATFLELLQTWAPLSPEYAAKIKFAKYHALRIVKAVKAGQDPNTTNPVKEPDPELGDGEVAPLDPNDPEVQAINGTSSVYEQPSVEDAPDTQRLPGIVRTTTSGMTPADNPPIDKELSGAPSPLQATDNPRQNSVGGGYFPEVSPTSPTAPTPPAVANKDAPVSPIESTPPSIPAISSPPAVIPDVTPDAGEQYYSEAKAGINPVTVPNPQPLQAPVPNPAIQQPPGNYLTDDDAVANAMKHSKWATSALNFEDVPTAVKELREALRSLGAL</sequence>
<feature type="compositionally biased region" description="Polar residues" evidence="9">
    <location>
        <begin position="212"/>
        <end position="222"/>
    </location>
</feature>
<dbReference type="Proteomes" id="UP000327013">
    <property type="component" value="Unassembled WGS sequence"/>
</dbReference>
<dbReference type="OrthoDB" id="391137at2759"/>
<keyword evidence="4" id="KW-0813">Transport</keyword>
<evidence type="ECO:0000313" key="12">
    <source>
        <dbReference type="EMBL" id="KAB8606235.1"/>
    </source>
</evidence>
<evidence type="ECO:0000256" key="2">
    <source>
        <dbReference type="ARBA" id="ARBA00004496"/>
    </source>
</evidence>
<proteinExistence type="inferred from homology"/>
<dbReference type="GO" id="GO:0032511">
    <property type="term" value="P:late endosome to vacuole transport via multivesicular body sorting pathway"/>
    <property type="evidence" value="ECO:0007669"/>
    <property type="project" value="InterPro"/>
</dbReference>
<dbReference type="Gene3D" id="1.20.5.420">
    <property type="entry name" value="Immunoglobulin FC, subunit C"/>
    <property type="match status" value="1"/>
</dbReference>
<evidence type="ECO:0000256" key="5">
    <source>
        <dbReference type="ARBA" id="ARBA00022490"/>
    </source>
</evidence>
<feature type="region of interest" description="Disordered" evidence="9">
    <location>
        <begin position="128"/>
        <end position="150"/>
    </location>
</feature>
<comment type="similarity">
    <text evidence="3">Belongs to the VTA1 family.</text>
</comment>
<dbReference type="InterPro" id="IPR039431">
    <property type="entry name" value="Vta1/CALS_N"/>
</dbReference>
<name>A0A5N6L294_9ROSI</name>
<comment type="subcellular location">
    <subcellularLocation>
        <location evidence="2">Cytoplasm</location>
    </subcellularLocation>
    <subcellularLocation>
        <location evidence="1">Endosome membrane</location>
        <topology evidence="1">Peripheral membrane protein</topology>
    </subcellularLocation>
</comment>
<evidence type="ECO:0000256" key="4">
    <source>
        <dbReference type="ARBA" id="ARBA00022448"/>
    </source>
</evidence>
<feature type="domain" description="Vta1 C-terminal" evidence="11">
    <location>
        <begin position="322"/>
        <end position="357"/>
    </location>
</feature>
<dbReference type="PANTHER" id="PTHR46009">
    <property type="entry name" value="VACUOLAR PROTEIN SORTING-ASSOCIATED PROTEIN VTA1 HOMOLOG"/>
    <property type="match status" value="1"/>
</dbReference>
<feature type="compositionally biased region" description="Low complexity" evidence="9">
    <location>
        <begin position="8"/>
        <end position="17"/>
    </location>
</feature>
<keyword evidence="8" id="KW-0472">Membrane</keyword>
<dbReference type="InterPro" id="IPR023175">
    <property type="entry name" value="Vta1/CALS_N_sf"/>
</dbReference>
<comment type="caution">
    <text evidence="12">The sequence shown here is derived from an EMBL/GenBank/DDBJ whole genome shotgun (WGS) entry which is preliminary data.</text>
</comment>